<proteinExistence type="predicted"/>
<feature type="region of interest" description="Disordered" evidence="1">
    <location>
        <begin position="170"/>
        <end position="197"/>
    </location>
</feature>
<name>A0A285L7R5_9NOCA</name>
<protein>
    <submittedName>
        <fullName evidence="2">Uncharacterized protein</fullName>
    </submittedName>
</protein>
<feature type="region of interest" description="Disordered" evidence="1">
    <location>
        <begin position="1"/>
        <end position="147"/>
    </location>
</feature>
<sequence length="274" mass="29803">MARLDRRLGLAGRRRRQDVGDRRRLAQGRRRHPRPPSGSGSGQESDHRGLPVGRRRRSDHHCLGQTRPRPGVAGALGRSSGPGGGSRGRARHRDPVHEDTHHQLSGDARVRNRCGVALSADGACGPGGGNRGDARGGAGSRTAGRQRDRAIHGEDGHCGGHQIPGEACRLQHGPRRGTGRGDSGVSGRGGHSRQDGLEARRHHRLFRWRRGCVRWACRWVAGQRCRESSLARRTLGRRVQGRGRRCGRGRGRCRGRAGGRQSVQRGELESARLG</sequence>
<organism evidence="2 3">
    <name type="scientific">Nocardia amikacinitolerans</name>
    <dbReference type="NCBI Taxonomy" id="756689"/>
    <lineage>
        <taxon>Bacteria</taxon>
        <taxon>Bacillati</taxon>
        <taxon>Actinomycetota</taxon>
        <taxon>Actinomycetes</taxon>
        <taxon>Mycobacteriales</taxon>
        <taxon>Nocardiaceae</taxon>
        <taxon>Nocardia</taxon>
    </lineage>
</organism>
<evidence type="ECO:0000256" key="1">
    <source>
        <dbReference type="SAM" id="MobiDB-lite"/>
    </source>
</evidence>
<feature type="compositionally biased region" description="Basic residues" evidence="1">
    <location>
        <begin position="241"/>
        <end position="257"/>
    </location>
</feature>
<evidence type="ECO:0000313" key="2">
    <source>
        <dbReference type="EMBL" id="SNY80995.1"/>
    </source>
</evidence>
<dbReference type="AlphaFoldDB" id="A0A285L7R5"/>
<feature type="compositionally biased region" description="Gly residues" evidence="1">
    <location>
        <begin position="124"/>
        <end position="139"/>
    </location>
</feature>
<keyword evidence="3" id="KW-1185">Reference proteome</keyword>
<dbReference type="Proteomes" id="UP000219565">
    <property type="component" value="Unassembled WGS sequence"/>
</dbReference>
<accession>A0A285L7R5</accession>
<gene>
    <name evidence="2" type="ORF">SAMN04244553_2571</name>
</gene>
<evidence type="ECO:0000313" key="3">
    <source>
        <dbReference type="Proteomes" id="UP000219565"/>
    </source>
</evidence>
<reference evidence="2 3" key="1">
    <citation type="submission" date="2017-09" db="EMBL/GenBank/DDBJ databases">
        <authorList>
            <person name="Ehlers B."/>
            <person name="Leendertz F.H."/>
        </authorList>
    </citation>
    <scope>NUCLEOTIDE SEQUENCE [LARGE SCALE GENOMIC DNA]</scope>
    <source>
        <strain evidence="2 3">DSM 45537</strain>
    </source>
</reference>
<feature type="compositionally biased region" description="Basic residues" evidence="1">
    <location>
        <begin position="25"/>
        <end position="34"/>
    </location>
</feature>
<feature type="compositionally biased region" description="Gly residues" evidence="1">
    <location>
        <begin position="180"/>
        <end position="189"/>
    </location>
</feature>
<feature type="compositionally biased region" description="Basic and acidic residues" evidence="1">
    <location>
        <begin position="93"/>
        <end position="110"/>
    </location>
</feature>
<feature type="region of interest" description="Disordered" evidence="1">
    <location>
        <begin position="241"/>
        <end position="274"/>
    </location>
</feature>
<dbReference type="EMBL" id="OBEG01000002">
    <property type="protein sequence ID" value="SNY80995.1"/>
    <property type="molecule type" value="Genomic_DNA"/>
</dbReference>